<dbReference type="SUPFAM" id="SSF53335">
    <property type="entry name" value="S-adenosyl-L-methionine-dependent methyltransferases"/>
    <property type="match status" value="1"/>
</dbReference>
<dbReference type="GO" id="GO:0052908">
    <property type="term" value="F:16S rRNA (adenine(1518)-N(6)/adenine(1519)-N(6))-dimethyltransferase activity"/>
    <property type="evidence" value="ECO:0007669"/>
    <property type="project" value="UniProtKB-EC"/>
</dbReference>
<dbReference type="GO" id="GO:0005829">
    <property type="term" value="C:cytosol"/>
    <property type="evidence" value="ECO:0007669"/>
    <property type="project" value="TreeGrafter"/>
</dbReference>
<comment type="function">
    <text evidence="7">Specifically dimethylates two adjacent adenosines (A1518 and A1519) in the loop of a conserved hairpin near the 3'-end of 16S rRNA in the 30S particle. May play a critical role in biogenesis of 30S subunits.</text>
</comment>
<evidence type="ECO:0000313" key="11">
    <source>
        <dbReference type="Proteomes" id="UP000002020"/>
    </source>
</evidence>
<feature type="binding site" evidence="7 8">
    <location>
        <position position="37"/>
    </location>
    <ligand>
        <name>S-adenosyl-L-methionine</name>
        <dbReference type="ChEBI" id="CHEBI:59789"/>
    </ligand>
</feature>
<keyword evidence="11" id="KW-1185">Reference proteome</keyword>
<dbReference type="PANTHER" id="PTHR11727:SF7">
    <property type="entry name" value="DIMETHYLADENOSINE TRANSFERASE-RELATED"/>
    <property type="match status" value="1"/>
</dbReference>
<dbReference type="HAMAP" id="MF_00607">
    <property type="entry name" value="16SrRNA_methyltr_A"/>
    <property type="match status" value="1"/>
</dbReference>
<feature type="binding site" evidence="7 8">
    <location>
        <position position="11"/>
    </location>
    <ligand>
        <name>S-adenosyl-L-methionine</name>
        <dbReference type="ChEBI" id="CHEBI:59789"/>
    </ligand>
</feature>
<dbReference type="InterPro" id="IPR011530">
    <property type="entry name" value="rRNA_adenine_dimethylase"/>
</dbReference>
<dbReference type="GO" id="GO:0003723">
    <property type="term" value="F:RNA binding"/>
    <property type="evidence" value="ECO:0007669"/>
    <property type="project" value="UniProtKB-UniRule"/>
</dbReference>
<feature type="binding site" evidence="7 8">
    <location>
        <position position="58"/>
    </location>
    <ligand>
        <name>S-adenosyl-L-methionine</name>
        <dbReference type="ChEBI" id="CHEBI:59789"/>
    </ligand>
</feature>
<dbReference type="STRING" id="37692.ATP_00226"/>
<reference evidence="10 11" key="1">
    <citation type="journal article" date="2008" name="BMC Genomics">
        <title>The linear chromosome of the plant-pathogenic mycoplasma 'Candidatus Phytoplasma mali'.</title>
        <authorList>
            <person name="Kube M."/>
            <person name="Schneider B."/>
            <person name="Kuhl H."/>
            <person name="Dandekar T."/>
            <person name="Heitmann K."/>
            <person name="Migdoll A.M."/>
            <person name="Reinhardt R."/>
            <person name="Seemueller E."/>
        </authorList>
    </citation>
    <scope>NUCLEOTIDE SEQUENCE [LARGE SCALE GENOMIC DNA]</scope>
    <source>
        <strain evidence="10 11">AT</strain>
    </source>
</reference>
<dbReference type="InterPro" id="IPR023165">
    <property type="entry name" value="rRNA_Ade_diMease-like_C"/>
</dbReference>
<name>B3QZM6_PHYMT</name>
<keyword evidence="5 7" id="KW-0949">S-adenosyl-L-methionine</keyword>
<evidence type="ECO:0000256" key="4">
    <source>
        <dbReference type="ARBA" id="ARBA00022679"/>
    </source>
</evidence>
<comment type="subcellular location">
    <subcellularLocation>
        <location evidence="7">Cytoplasm</location>
    </subcellularLocation>
</comment>
<dbReference type="PROSITE" id="PS01131">
    <property type="entry name" value="RRNA_A_DIMETH"/>
    <property type="match status" value="1"/>
</dbReference>
<evidence type="ECO:0000256" key="5">
    <source>
        <dbReference type="ARBA" id="ARBA00022691"/>
    </source>
</evidence>
<accession>B3QZM6</accession>
<keyword evidence="2 7" id="KW-0698">rRNA processing</keyword>
<proteinExistence type="inferred from homology"/>
<dbReference type="AlphaFoldDB" id="B3QZM6"/>
<evidence type="ECO:0000313" key="10">
    <source>
        <dbReference type="EMBL" id="CAP18413.1"/>
    </source>
</evidence>
<dbReference type="SMART" id="SM00650">
    <property type="entry name" value="rADc"/>
    <property type="match status" value="1"/>
</dbReference>
<keyword evidence="4 7" id="KW-0808">Transferase</keyword>
<keyword evidence="6 7" id="KW-0694">RNA-binding</keyword>
<dbReference type="NCBIfam" id="TIGR00755">
    <property type="entry name" value="ksgA"/>
    <property type="match status" value="1"/>
</dbReference>
<evidence type="ECO:0000256" key="3">
    <source>
        <dbReference type="ARBA" id="ARBA00022603"/>
    </source>
</evidence>
<organism evidence="11">
    <name type="scientific">Phytoplasma mali (strain AT)</name>
    <dbReference type="NCBI Taxonomy" id="482235"/>
    <lineage>
        <taxon>Bacteria</taxon>
        <taxon>Bacillati</taxon>
        <taxon>Mycoplasmatota</taxon>
        <taxon>Mollicutes</taxon>
        <taxon>Acholeplasmatales</taxon>
        <taxon>Acholeplasmataceae</taxon>
        <taxon>Candidatus Phytoplasma</taxon>
        <taxon>16SrX (Apple proliferation group)</taxon>
    </lineage>
</organism>
<dbReference type="HOGENOM" id="CLU_041220_0_0_14"/>
<feature type="domain" description="Ribosomal RNA adenine methylase transferase N-terminal" evidence="9">
    <location>
        <begin position="18"/>
        <end position="189"/>
    </location>
</feature>
<gene>
    <name evidence="7" type="primary">rsmA</name>
    <name evidence="7 10" type="synonym">ksgA</name>
    <name evidence="10" type="ordered locus">ATP_00226</name>
</gene>
<comment type="catalytic activity">
    <reaction evidence="7">
        <text>adenosine(1518)/adenosine(1519) in 16S rRNA + 4 S-adenosyl-L-methionine = N(6)-dimethyladenosine(1518)/N(6)-dimethyladenosine(1519) in 16S rRNA + 4 S-adenosyl-L-homocysteine + 4 H(+)</text>
        <dbReference type="Rhea" id="RHEA:19609"/>
        <dbReference type="Rhea" id="RHEA-COMP:10232"/>
        <dbReference type="Rhea" id="RHEA-COMP:10233"/>
        <dbReference type="ChEBI" id="CHEBI:15378"/>
        <dbReference type="ChEBI" id="CHEBI:57856"/>
        <dbReference type="ChEBI" id="CHEBI:59789"/>
        <dbReference type="ChEBI" id="CHEBI:74411"/>
        <dbReference type="ChEBI" id="CHEBI:74493"/>
        <dbReference type="EC" id="2.1.1.182"/>
    </reaction>
</comment>
<evidence type="ECO:0000256" key="6">
    <source>
        <dbReference type="ARBA" id="ARBA00022884"/>
    </source>
</evidence>
<evidence type="ECO:0000259" key="9">
    <source>
        <dbReference type="SMART" id="SM00650"/>
    </source>
</evidence>
<dbReference type="InterPro" id="IPR020596">
    <property type="entry name" value="rRNA_Ade_Mease_Trfase_CS"/>
</dbReference>
<evidence type="ECO:0000256" key="7">
    <source>
        <dbReference type="HAMAP-Rule" id="MF_00607"/>
    </source>
</evidence>
<dbReference type="Gene3D" id="1.10.8.100">
    <property type="entry name" value="Ribosomal RNA adenine dimethylase-like, domain 2"/>
    <property type="match status" value="1"/>
</dbReference>
<evidence type="ECO:0000256" key="2">
    <source>
        <dbReference type="ARBA" id="ARBA00022552"/>
    </source>
</evidence>
<evidence type="ECO:0000256" key="8">
    <source>
        <dbReference type="PROSITE-ProRule" id="PRU01026"/>
    </source>
</evidence>
<keyword evidence="3 7" id="KW-0489">Methyltransferase</keyword>
<feature type="binding site" evidence="7 8">
    <location>
        <position position="81"/>
    </location>
    <ligand>
        <name>S-adenosyl-L-methionine</name>
        <dbReference type="ChEBI" id="CHEBI:59789"/>
    </ligand>
</feature>
<dbReference type="InterPro" id="IPR001737">
    <property type="entry name" value="KsgA/Erm"/>
</dbReference>
<feature type="binding site" evidence="7 8">
    <location>
        <position position="13"/>
    </location>
    <ligand>
        <name>S-adenosyl-L-methionine</name>
        <dbReference type="ChEBI" id="CHEBI:59789"/>
    </ligand>
</feature>
<comment type="similarity">
    <text evidence="7">Belongs to the class I-like SAM-binding methyltransferase superfamily. rRNA adenine N(6)-methyltransferase family. RsmA subfamily.</text>
</comment>
<dbReference type="Proteomes" id="UP000002020">
    <property type="component" value="Chromosome"/>
</dbReference>
<dbReference type="Pfam" id="PF00398">
    <property type="entry name" value="RrnaAD"/>
    <property type="match status" value="1"/>
</dbReference>
<dbReference type="InterPro" id="IPR020598">
    <property type="entry name" value="rRNA_Ade_methylase_Trfase_N"/>
</dbReference>
<evidence type="ECO:0000256" key="1">
    <source>
        <dbReference type="ARBA" id="ARBA00022490"/>
    </source>
</evidence>
<dbReference type="PROSITE" id="PS51689">
    <property type="entry name" value="SAM_RNA_A_N6_MT"/>
    <property type="match status" value="1"/>
</dbReference>
<dbReference type="InterPro" id="IPR029063">
    <property type="entry name" value="SAM-dependent_MTases_sf"/>
</dbReference>
<dbReference type="KEGG" id="pml:ATP_00226"/>
<feature type="binding site" evidence="7 8">
    <location>
        <position position="105"/>
    </location>
    <ligand>
        <name>S-adenosyl-L-methionine</name>
        <dbReference type="ChEBI" id="CHEBI:59789"/>
    </ligand>
</feature>
<sequence length="269" mass="31963">MHNSKKKYGQNFLSDINLLKKIVNEANLKNKNVVEIGPGKGALTQFIILQSKKFLAYEIDETLKPFLIFEKSNNFKIIYDDFLKRNLKEDFFNYFGEEKITLIGNLPYYITTPLIFKFLEEKQINSFTIMLQKEVGLRLLAKPNTKHYNALSVIIQFLTKIKKILEVKKNMFKPKPKVDSIVLKFDKKNQKNLTINFKNNFFIFVKISFSQKRKTLINNLVKGYKINKKKIIIFFDNNNIQYHIRAEQISIELFKEISYLWFMFLKNIN</sequence>
<dbReference type="eggNOG" id="COG0030">
    <property type="taxonomic scope" value="Bacteria"/>
</dbReference>
<dbReference type="EMBL" id="CU469464">
    <property type="protein sequence ID" value="CAP18413.1"/>
    <property type="molecule type" value="Genomic_DNA"/>
</dbReference>
<protein>
    <recommendedName>
        <fullName evidence="7">Ribosomal RNA small subunit methyltransferase A</fullName>
        <ecNumber evidence="7">2.1.1.182</ecNumber>
    </recommendedName>
    <alternativeName>
        <fullName evidence="7">16S rRNA (adenine(1518)-N(6)/adenine(1519)-N(6))-dimethyltransferase</fullName>
    </alternativeName>
    <alternativeName>
        <fullName evidence="7">16S rRNA dimethyladenosine transferase</fullName>
    </alternativeName>
    <alternativeName>
        <fullName evidence="7">16S rRNA dimethylase</fullName>
    </alternativeName>
    <alternativeName>
        <fullName evidence="7">S-adenosylmethionine-6-N', N'-adenosyl(rRNA) dimethyltransferase</fullName>
    </alternativeName>
</protein>
<dbReference type="EC" id="2.1.1.182" evidence="7"/>
<keyword evidence="1 7" id="KW-0963">Cytoplasm</keyword>
<dbReference type="Gene3D" id="3.40.50.150">
    <property type="entry name" value="Vaccinia Virus protein VP39"/>
    <property type="match status" value="1"/>
</dbReference>
<dbReference type="PANTHER" id="PTHR11727">
    <property type="entry name" value="DIMETHYLADENOSINE TRANSFERASE"/>
    <property type="match status" value="1"/>
</dbReference>